<reference evidence="8 9" key="1">
    <citation type="submission" date="2018-08" db="EMBL/GenBank/DDBJ databases">
        <title>A genome reference for cultivated species of the human gut microbiota.</title>
        <authorList>
            <person name="Zou Y."/>
            <person name="Xue W."/>
            <person name="Luo G."/>
        </authorList>
    </citation>
    <scope>NUCLEOTIDE SEQUENCE [LARGE SCALE GENOMIC DNA]</scope>
    <source>
        <strain evidence="8 9">AF19-21</strain>
    </source>
</reference>
<dbReference type="InterPro" id="IPR036259">
    <property type="entry name" value="MFS_trans_sf"/>
</dbReference>
<feature type="transmembrane region" description="Helical" evidence="6">
    <location>
        <begin position="80"/>
        <end position="100"/>
    </location>
</feature>
<feature type="transmembrane region" description="Helical" evidence="6">
    <location>
        <begin position="12"/>
        <end position="29"/>
    </location>
</feature>
<evidence type="ECO:0000256" key="3">
    <source>
        <dbReference type="ARBA" id="ARBA00022692"/>
    </source>
</evidence>
<dbReference type="Gene3D" id="1.20.1250.20">
    <property type="entry name" value="MFS general substrate transporter like domains"/>
    <property type="match status" value="2"/>
</dbReference>
<feature type="transmembrane region" description="Helical" evidence="6">
    <location>
        <begin position="376"/>
        <end position="396"/>
    </location>
</feature>
<feature type="transmembrane region" description="Helical" evidence="6">
    <location>
        <begin position="339"/>
        <end position="364"/>
    </location>
</feature>
<dbReference type="GO" id="GO:0022857">
    <property type="term" value="F:transmembrane transporter activity"/>
    <property type="evidence" value="ECO:0007669"/>
    <property type="project" value="InterPro"/>
</dbReference>
<accession>A0A3E2WJP8</accession>
<feature type="transmembrane region" description="Helical" evidence="6">
    <location>
        <begin position="269"/>
        <end position="289"/>
    </location>
</feature>
<feature type="transmembrane region" description="Helical" evidence="6">
    <location>
        <begin position="106"/>
        <end position="124"/>
    </location>
</feature>
<dbReference type="AlphaFoldDB" id="A0A3E2WJP8"/>
<feature type="transmembrane region" description="Helical" evidence="6">
    <location>
        <begin position="310"/>
        <end position="327"/>
    </location>
</feature>
<dbReference type="Proteomes" id="UP000261111">
    <property type="component" value="Unassembled WGS sequence"/>
</dbReference>
<dbReference type="GO" id="GO:0005886">
    <property type="term" value="C:plasma membrane"/>
    <property type="evidence" value="ECO:0007669"/>
    <property type="project" value="UniProtKB-SubCell"/>
</dbReference>
<feature type="transmembrane region" description="Helical" evidence="6">
    <location>
        <begin position="408"/>
        <end position="427"/>
    </location>
</feature>
<evidence type="ECO:0000259" key="7">
    <source>
        <dbReference type="PROSITE" id="PS50850"/>
    </source>
</evidence>
<keyword evidence="3 6" id="KW-0812">Transmembrane</keyword>
<sequence length="439" mass="48145">MKMSEKSVKFSGWSVTGAAFVIVLFHMTIRGSFATLINGMVEATGWSTAAVSAGSSIFMVMYGLFAFFVGTYIDKLGCRVTYTMHGIIMGVGLFLCSFAKEPWQYWLFYGVIAGIGSGAFWAPITSMVRQWFMDKLGLAMGLTTAAAGVAMSIGPLLSMILISTASWQIMMRVFGIVLMIGITIAAQFTKSKPEAFGQKPLGYDNFMAKLAKADTGKKKEEFYVPFKWAVKHKSFWTLALLWFFSNFAEFIVFSHSINYVTRDLGYDKLSATYIYCIIGLMFIISAVVVGGYVDKLTKKMSDPVKARKRVLTFSYVGCAIMALWLNYGVRLTANGGQSHWAFLAYAILFGLVYGMYIPTVAGYVGVILGRKEMPPAWGLISLVGMAGGAGMGPYVAGALRDATGSYFVAIWISVIFYLIACVFVNVAKQPSSEEVWGDK</sequence>
<keyword evidence="2" id="KW-0813">Transport</keyword>
<dbReference type="InterPro" id="IPR011701">
    <property type="entry name" value="MFS"/>
</dbReference>
<evidence type="ECO:0000256" key="1">
    <source>
        <dbReference type="ARBA" id="ARBA00004651"/>
    </source>
</evidence>
<dbReference type="InterPro" id="IPR020846">
    <property type="entry name" value="MFS_dom"/>
</dbReference>
<protein>
    <submittedName>
        <fullName evidence="8">MFS transporter</fullName>
    </submittedName>
</protein>
<evidence type="ECO:0000313" key="9">
    <source>
        <dbReference type="Proteomes" id="UP000261111"/>
    </source>
</evidence>
<comment type="caution">
    <text evidence="8">The sequence shown here is derived from an EMBL/GenBank/DDBJ whole genome shotgun (WGS) entry which is preliminary data.</text>
</comment>
<keyword evidence="5 6" id="KW-0472">Membrane</keyword>
<dbReference type="SUPFAM" id="SSF103473">
    <property type="entry name" value="MFS general substrate transporter"/>
    <property type="match status" value="1"/>
</dbReference>
<feature type="transmembrane region" description="Helical" evidence="6">
    <location>
        <begin position="136"/>
        <end position="163"/>
    </location>
</feature>
<gene>
    <name evidence="8" type="ORF">DWX41_18700</name>
</gene>
<dbReference type="InterPro" id="IPR050327">
    <property type="entry name" value="Proton-linked_MCT"/>
</dbReference>
<dbReference type="PANTHER" id="PTHR11360:SF284">
    <property type="entry name" value="EG:103B4.3 PROTEIN-RELATED"/>
    <property type="match status" value="1"/>
</dbReference>
<dbReference type="PROSITE" id="PS50850">
    <property type="entry name" value="MFS"/>
    <property type="match status" value="1"/>
</dbReference>
<evidence type="ECO:0000256" key="6">
    <source>
        <dbReference type="SAM" id="Phobius"/>
    </source>
</evidence>
<proteinExistence type="predicted"/>
<evidence type="ECO:0000256" key="5">
    <source>
        <dbReference type="ARBA" id="ARBA00023136"/>
    </source>
</evidence>
<feature type="transmembrane region" description="Helical" evidence="6">
    <location>
        <begin position="235"/>
        <end position="257"/>
    </location>
</feature>
<name>A0A3E2WJP8_9FIRM</name>
<evidence type="ECO:0000256" key="4">
    <source>
        <dbReference type="ARBA" id="ARBA00022989"/>
    </source>
</evidence>
<dbReference type="Pfam" id="PF07690">
    <property type="entry name" value="MFS_1"/>
    <property type="match status" value="1"/>
</dbReference>
<feature type="transmembrane region" description="Helical" evidence="6">
    <location>
        <begin position="169"/>
        <end position="189"/>
    </location>
</feature>
<organism evidence="8 9">
    <name type="scientific">Hungatella hathewayi</name>
    <dbReference type="NCBI Taxonomy" id="154046"/>
    <lineage>
        <taxon>Bacteria</taxon>
        <taxon>Bacillati</taxon>
        <taxon>Bacillota</taxon>
        <taxon>Clostridia</taxon>
        <taxon>Lachnospirales</taxon>
        <taxon>Lachnospiraceae</taxon>
        <taxon>Hungatella</taxon>
    </lineage>
</organism>
<comment type="subcellular location">
    <subcellularLocation>
        <location evidence="1">Cell membrane</location>
        <topology evidence="1">Multi-pass membrane protein</topology>
    </subcellularLocation>
</comment>
<dbReference type="EMBL" id="QVIA01000026">
    <property type="protein sequence ID" value="RGC26827.1"/>
    <property type="molecule type" value="Genomic_DNA"/>
</dbReference>
<evidence type="ECO:0000313" key="8">
    <source>
        <dbReference type="EMBL" id="RGC26827.1"/>
    </source>
</evidence>
<dbReference type="PANTHER" id="PTHR11360">
    <property type="entry name" value="MONOCARBOXYLATE TRANSPORTER"/>
    <property type="match status" value="1"/>
</dbReference>
<feature type="domain" description="Major facilitator superfamily (MFS) profile" evidence="7">
    <location>
        <begin position="14"/>
        <end position="432"/>
    </location>
</feature>
<evidence type="ECO:0000256" key="2">
    <source>
        <dbReference type="ARBA" id="ARBA00022448"/>
    </source>
</evidence>
<keyword evidence="4 6" id="KW-1133">Transmembrane helix</keyword>
<feature type="transmembrane region" description="Helical" evidence="6">
    <location>
        <begin position="49"/>
        <end position="73"/>
    </location>
</feature>